<dbReference type="GO" id="GO:0005787">
    <property type="term" value="C:signal peptidase complex"/>
    <property type="evidence" value="ECO:0007669"/>
    <property type="project" value="InterPro"/>
</dbReference>
<keyword evidence="7 11" id="KW-0472">Membrane</keyword>
<evidence type="ECO:0000256" key="8">
    <source>
        <dbReference type="ARBA" id="ARBA00032913"/>
    </source>
</evidence>
<evidence type="ECO:0000256" key="5">
    <source>
        <dbReference type="ARBA" id="ARBA00022824"/>
    </source>
</evidence>
<feature type="transmembrane region" description="Helical" evidence="11">
    <location>
        <begin position="26"/>
        <end position="43"/>
    </location>
</feature>
<evidence type="ECO:0000256" key="11">
    <source>
        <dbReference type="SAM" id="Phobius"/>
    </source>
</evidence>
<dbReference type="PANTHER" id="PTHR13202">
    <property type="entry name" value="MICROSOMAL SIGNAL PEPTIDASE 12 KDA SUBUNIT"/>
    <property type="match status" value="1"/>
</dbReference>
<evidence type="ECO:0000256" key="3">
    <source>
        <dbReference type="ARBA" id="ARBA00017059"/>
    </source>
</evidence>
<dbReference type="OrthoDB" id="263893at2759"/>
<dbReference type="AlphaFoldDB" id="A0A6P8HXE3"/>
<evidence type="ECO:0000256" key="7">
    <source>
        <dbReference type="ARBA" id="ARBA00023136"/>
    </source>
</evidence>
<keyword evidence="6 11" id="KW-1133">Transmembrane helix</keyword>
<dbReference type="GO" id="GO:0006465">
    <property type="term" value="P:signal peptide processing"/>
    <property type="evidence" value="ECO:0007669"/>
    <property type="project" value="InterPro"/>
</dbReference>
<comment type="function">
    <text evidence="9">Component of the signal peptidase complex (SPC) which catalyzes the cleavage of N-terminal signal sequences from nascent proteins as they are translocated into the lumen of the endoplasmic reticulum. Dispensable for SPC enzymatic activity.</text>
</comment>
<dbReference type="Proteomes" id="UP000515163">
    <property type="component" value="Unplaced"/>
</dbReference>
<dbReference type="FunCoup" id="A0A6P8HXE3">
    <property type="interactions" value="478"/>
</dbReference>
<protein>
    <recommendedName>
        <fullName evidence="3">Signal peptidase complex subunit 1</fullName>
    </recommendedName>
    <alternativeName>
        <fullName evidence="8">Microsomal signal peptidase 12 kDa subunit</fullName>
    </alternativeName>
</protein>
<evidence type="ECO:0000256" key="1">
    <source>
        <dbReference type="ARBA" id="ARBA00004477"/>
    </source>
</evidence>
<dbReference type="GeneID" id="116293901"/>
<evidence type="ECO:0000256" key="9">
    <source>
        <dbReference type="ARBA" id="ARBA00045204"/>
    </source>
</evidence>
<name>A0A6P8HXE3_ACTTE</name>
<evidence type="ECO:0000256" key="10">
    <source>
        <dbReference type="SAM" id="MobiDB-lite"/>
    </source>
</evidence>
<gene>
    <name evidence="13" type="primary">LOC116293901</name>
</gene>
<dbReference type="GO" id="GO:0045047">
    <property type="term" value="P:protein targeting to ER"/>
    <property type="evidence" value="ECO:0007669"/>
    <property type="project" value="TreeGrafter"/>
</dbReference>
<dbReference type="InParanoid" id="A0A6P8HXE3"/>
<keyword evidence="5" id="KW-0256">Endoplasmic reticulum</keyword>
<feature type="region of interest" description="Disordered" evidence="10">
    <location>
        <begin position="75"/>
        <end position="106"/>
    </location>
</feature>
<comment type="similarity">
    <text evidence="2">Belongs to the SPCS1 family.</text>
</comment>
<proteinExistence type="inferred from homology"/>
<keyword evidence="4 11" id="KW-0812">Transmembrane</keyword>
<dbReference type="PANTHER" id="PTHR13202:SF0">
    <property type="entry name" value="SIGNAL PEPTIDASE COMPLEX SUBUNIT 1"/>
    <property type="match status" value="1"/>
</dbReference>
<evidence type="ECO:0000313" key="13">
    <source>
        <dbReference type="RefSeq" id="XP_031557257.1"/>
    </source>
</evidence>
<organism evidence="12 13">
    <name type="scientific">Actinia tenebrosa</name>
    <name type="common">Australian red waratah sea anemone</name>
    <dbReference type="NCBI Taxonomy" id="6105"/>
    <lineage>
        <taxon>Eukaryota</taxon>
        <taxon>Metazoa</taxon>
        <taxon>Cnidaria</taxon>
        <taxon>Anthozoa</taxon>
        <taxon>Hexacorallia</taxon>
        <taxon>Actiniaria</taxon>
        <taxon>Actiniidae</taxon>
        <taxon>Actinia</taxon>
    </lineage>
</organism>
<dbReference type="Pfam" id="PF06645">
    <property type="entry name" value="SPC12"/>
    <property type="match status" value="1"/>
</dbReference>
<reference evidence="13" key="1">
    <citation type="submission" date="2025-08" db="UniProtKB">
        <authorList>
            <consortium name="RefSeq"/>
        </authorList>
    </citation>
    <scope>IDENTIFICATION</scope>
    <source>
        <tissue evidence="13">Tentacle</tissue>
    </source>
</reference>
<accession>A0A6P8HXE3</accession>
<comment type="subcellular location">
    <subcellularLocation>
        <location evidence="1">Endoplasmic reticulum membrane</location>
        <topology evidence="1">Multi-pass membrane protein</topology>
    </subcellularLocation>
</comment>
<evidence type="ECO:0000313" key="12">
    <source>
        <dbReference type="Proteomes" id="UP000515163"/>
    </source>
</evidence>
<dbReference type="RefSeq" id="XP_031557257.1">
    <property type="nucleotide sequence ID" value="XM_031701397.1"/>
</dbReference>
<sequence>MIMVFDKIRNLSTHMDFEGQKLAEKLFHIIILSFGIVGFVWGYCIQQFGATVIFLFAGFFVSCLVVLPPWPCFRRNPLVWQKPRPTKQPTDSKKDEKSGKKKQKAN</sequence>
<keyword evidence="12" id="KW-1185">Reference proteome</keyword>
<dbReference type="InterPro" id="IPR009542">
    <property type="entry name" value="Spc1/SPCS1"/>
</dbReference>
<evidence type="ECO:0000256" key="4">
    <source>
        <dbReference type="ARBA" id="ARBA00022692"/>
    </source>
</evidence>
<evidence type="ECO:0000256" key="6">
    <source>
        <dbReference type="ARBA" id="ARBA00022989"/>
    </source>
</evidence>
<dbReference type="KEGG" id="aten:116293901"/>
<feature type="transmembrane region" description="Helical" evidence="11">
    <location>
        <begin position="49"/>
        <end position="67"/>
    </location>
</feature>
<evidence type="ECO:0000256" key="2">
    <source>
        <dbReference type="ARBA" id="ARBA00005245"/>
    </source>
</evidence>